<dbReference type="GO" id="GO:0046677">
    <property type="term" value="P:response to antibiotic"/>
    <property type="evidence" value="ECO:0007669"/>
    <property type="project" value="TreeGrafter"/>
</dbReference>
<evidence type="ECO:0000313" key="3">
    <source>
        <dbReference type="EMBL" id="TFW37011.1"/>
    </source>
</evidence>
<organism evidence="3 4">
    <name type="scientific">Pseudomonas fluorescens</name>
    <dbReference type="NCBI Taxonomy" id="294"/>
    <lineage>
        <taxon>Bacteria</taxon>
        <taxon>Pseudomonadati</taxon>
        <taxon>Pseudomonadota</taxon>
        <taxon>Gammaproteobacteria</taxon>
        <taxon>Pseudomonadales</taxon>
        <taxon>Pseudomonadaceae</taxon>
        <taxon>Pseudomonas</taxon>
    </lineage>
</organism>
<sequence>MTVTARDTPVTFEFVAQTQSSREVEIRARVAGFLDKRLYTEGDLVKAGQTLFQMDRKPFEAALVSAQGQLAQQ</sequence>
<comment type="caution">
    <text evidence="3">The sequence shown here is derived from an EMBL/GenBank/DDBJ whole genome shotgun (WGS) entry which is preliminary data.</text>
</comment>
<dbReference type="AlphaFoldDB" id="A0A4Y9T601"/>
<name>A0A4Y9T601_PSEFL</name>
<dbReference type="GO" id="GO:0005886">
    <property type="term" value="C:plasma membrane"/>
    <property type="evidence" value="ECO:0007669"/>
    <property type="project" value="TreeGrafter"/>
</dbReference>
<accession>A0A4Y9T601</accession>
<reference evidence="3 4" key="1">
    <citation type="submission" date="2019-03" db="EMBL/GenBank/DDBJ databases">
        <title>Biocontrol and xenobiotic degradation properties of endophytic Pseudomonas fluorescens strain BRZ63.</title>
        <authorList>
            <person name="Chlebek D.A."/>
            <person name="Pinski A."/>
            <person name="Zur J.P."/>
            <person name="Michalska J."/>
            <person name="Hupert-Kocurek K.T."/>
        </authorList>
    </citation>
    <scope>NUCLEOTIDE SEQUENCE [LARGE SCALE GENOMIC DNA]</scope>
    <source>
        <strain evidence="3 4">BRZ63</strain>
    </source>
</reference>
<feature type="non-terminal residue" evidence="3">
    <location>
        <position position="73"/>
    </location>
</feature>
<proteinExistence type="inferred from homology"/>
<evidence type="ECO:0000313" key="4">
    <source>
        <dbReference type="Proteomes" id="UP000297322"/>
    </source>
</evidence>
<feature type="domain" description="Multidrug resistance protein MdtA-like barrel-sandwich hybrid" evidence="2">
    <location>
        <begin position="22"/>
        <end position="62"/>
    </location>
</feature>
<dbReference type="SUPFAM" id="SSF111369">
    <property type="entry name" value="HlyD-like secretion proteins"/>
    <property type="match status" value="1"/>
</dbReference>
<evidence type="ECO:0000259" key="2">
    <source>
        <dbReference type="Pfam" id="PF25917"/>
    </source>
</evidence>
<dbReference type="Pfam" id="PF25917">
    <property type="entry name" value="BSH_RND"/>
    <property type="match status" value="1"/>
</dbReference>
<dbReference type="EMBL" id="SPVI01000153">
    <property type="protein sequence ID" value="TFW37011.1"/>
    <property type="molecule type" value="Genomic_DNA"/>
</dbReference>
<dbReference type="Gene3D" id="1.10.287.470">
    <property type="entry name" value="Helix hairpin bin"/>
    <property type="match status" value="1"/>
</dbReference>
<dbReference type="Gene3D" id="2.40.50.100">
    <property type="match status" value="1"/>
</dbReference>
<dbReference type="Proteomes" id="UP000297322">
    <property type="component" value="Unassembled WGS sequence"/>
</dbReference>
<dbReference type="PANTHER" id="PTHR30158">
    <property type="entry name" value="ACRA/E-RELATED COMPONENT OF DRUG EFFLUX TRANSPORTER"/>
    <property type="match status" value="1"/>
</dbReference>
<dbReference type="InterPro" id="IPR058625">
    <property type="entry name" value="MdtA-like_BSH"/>
</dbReference>
<evidence type="ECO:0000256" key="1">
    <source>
        <dbReference type="ARBA" id="ARBA00009477"/>
    </source>
</evidence>
<gene>
    <name evidence="3" type="ORF">E4T65_29500</name>
</gene>
<protein>
    <submittedName>
        <fullName evidence="3">Biotin/lipoyl-binding protein</fullName>
    </submittedName>
</protein>
<comment type="similarity">
    <text evidence="1">Belongs to the membrane fusion protein (MFP) (TC 8.A.1) family.</text>
</comment>